<name>A0AAP6XMF5_9CORY</name>
<dbReference type="Pfam" id="PF02687">
    <property type="entry name" value="FtsX"/>
    <property type="match status" value="1"/>
</dbReference>
<dbReference type="AlphaFoldDB" id="A0AAP6XMF5"/>
<accession>A0AAP6XMF5</accession>
<feature type="transmembrane region" description="Helical" evidence="7">
    <location>
        <begin position="334"/>
        <end position="358"/>
    </location>
</feature>
<keyword evidence="4 7" id="KW-1133">Transmembrane helix</keyword>
<evidence type="ECO:0000256" key="7">
    <source>
        <dbReference type="SAM" id="Phobius"/>
    </source>
</evidence>
<evidence type="ECO:0000259" key="8">
    <source>
        <dbReference type="Pfam" id="PF02687"/>
    </source>
</evidence>
<dbReference type="InterPro" id="IPR003838">
    <property type="entry name" value="ABC3_permease_C"/>
</dbReference>
<reference evidence="10 11" key="1">
    <citation type="submission" date="2020-03" db="EMBL/GenBank/DDBJ databases">
        <title>Draft genome sequences of bacterial isolates from the female urobiome.</title>
        <authorList>
            <person name="Miller-Ensminger T."/>
            <person name="Wolfe A.J."/>
            <person name="Putonti C."/>
        </authorList>
    </citation>
    <scope>NUCLEOTIDE SEQUENCE [LARGE SCALE GENOMIC DNA]</scope>
    <source>
        <strain evidence="10 11">UMB8490</strain>
    </source>
</reference>
<feature type="domain" description="MacB-like periplasmic core" evidence="9">
    <location>
        <begin position="24"/>
        <end position="214"/>
    </location>
</feature>
<evidence type="ECO:0000313" key="11">
    <source>
        <dbReference type="Proteomes" id="UP000591626"/>
    </source>
</evidence>
<keyword evidence="2" id="KW-1003">Cell membrane</keyword>
<proteinExistence type="inferred from homology"/>
<evidence type="ECO:0000256" key="4">
    <source>
        <dbReference type="ARBA" id="ARBA00022989"/>
    </source>
</evidence>
<sequence length="375" mass="39671">MNPRIRMYLRMVGQSFAQRVSRILIAVLSIAVGAATLSGLGLLAYSVPNQLKQELRSYGANLVVLPTGADTLSEADITEADETIGAAVLARAAHKYSNLVYNNQSLSALGVSLSDAMAVRPYWSIDGQTPTGDEILVGENIADRYRFKVGEQLDLRGSTRGESDGKQFTVSGILRTGGPEDDLVVLPIEALQELSSEETGYSLIEYSAAGSTAELSELAQRVIAASPKLDAEVVQRVSQTESGIAATLQTLIWLVSIIICGLTVIAVSATLGAIVNERAKEFGLKKALGAQPHHILIELIGESTLLGLLGGGLGITAGIWLAEFVSHRAFAVDLQFNALAVPITVFAALLITLGATLLPARRISTIEPHVVLSGE</sequence>
<evidence type="ECO:0000256" key="2">
    <source>
        <dbReference type="ARBA" id="ARBA00022475"/>
    </source>
</evidence>
<dbReference type="Pfam" id="PF12704">
    <property type="entry name" value="MacB_PCD"/>
    <property type="match status" value="1"/>
</dbReference>
<evidence type="ECO:0000256" key="3">
    <source>
        <dbReference type="ARBA" id="ARBA00022692"/>
    </source>
</evidence>
<keyword evidence="3 7" id="KW-0812">Transmembrane</keyword>
<keyword evidence="5 7" id="KW-0472">Membrane</keyword>
<dbReference type="Proteomes" id="UP000591626">
    <property type="component" value="Unassembled WGS sequence"/>
</dbReference>
<feature type="transmembrane region" description="Helical" evidence="7">
    <location>
        <begin position="296"/>
        <end position="322"/>
    </location>
</feature>
<evidence type="ECO:0000313" key="10">
    <source>
        <dbReference type="EMBL" id="NJJ03937.1"/>
    </source>
</evidence>
<evidence type="ECO:0000256" key="5">
    <source>
        <dbReference type="ARBA" id="ARBA00023136"/>
    </source>
</evidence>
<evidence type="ECO:0000256" key="1">
    <source>
        <dbReference type="ARBA" id="ARBA00004651"/>
    </source>
</evidence>
<dbReference type="GO" id="GO:0005886">
    <property type="term" value="C:plasma membrane"/>
    <property type="evidence" value="ECO:0007669"/>
    <property type="project" value="UniProtKB-SubCell"/>
</dbReference>
<organism evidence="10 11">
    <name type="scientific">Corynebacterium coyleae</name>
    <dbReference type="NCBI Taxonomy" id="53374"/>
    <lineage>
        <taxon>Bacteria</taxon>
        <taxon>Bacillati</taxon>
        <taxon>Actinomycetota</taxon>
        <taxon>Actinomycetes</taxon>
        <taxon>Mycobacteriales</taxon>
        <taxon>Corynebacteriaceae</taxon>
        <taxon>Corynebacterium</taxon>
    </lineage>
</organism>
<feature type="transmembrane region" description="Helical" evidence="7">
    <location>
        <begin position="20"/>
        <end position="45"/>
    </location>
</feature>
<comment type="caution">
    <text evidence="10">The sequence shown here is derived from an EMBL/GenBank/DDBJ whole genome shotgun (WGS) entry which is preliminary data.</text>
</comment>
<evidence type="ECO:0000256" key="6">
    <source>
        <dbReference type="ARBA" id="ARBA00038076"/>
    </source>
</evidence>
<evidence type="ECO:0000259" key="9">
    <source>
        <dbReference type="Pfam" id="PF12704"/>
    </source>
</evidence>
<protein>
    <submittedName>
        <fullName evidence="10">FtsX-like permease family protein</fullName>
    </submittedName>
</protein>
<dbReference type="RefSeq" id="WP_083281325.1">
    <property type="nucleotide sequence ID" value="NZ_JAAUVV010000009.1"/>
</dbReference>
<dbReference type="InterPro" id="IPR050250">
    <property type="entry name" value="Macrolide_Exporter_MacB"/>
</dbReference>
<comment type="subcellular location">
    <subcellularLocation>
        <location evidence="1">Cell membrane</location>
        <topology evidence="1">Multi-pass membrane protein</topology>
    </subcellularLocation>
</comment>
<dbReference type="InterPro" id="IPR025857">
    <property type="entry name" value="MacB_PCD"/>
</dbReference>
<gene>
    <name evidence="10" type="ORF">HC138_06180</name>
</gene>
<comment type="similarity">
    <text evidence="6">Belongs to the ABC-4 integral membrane protein family.</text>
</comment>
<dbReference type="GO" id="GO:0022857">
    <property type="term" value="F:transmembrane transporter activity"/>
    <property type="evidence" value="ECO:0007669"/>
    <property type="project" value="TreeGrafter"/>
</dbReference>
<dbReference type="PANTHER" id="PTHR30572">
    <property type="entry name" value="MEMBRANE COMPONENT OF TRANSPORTER-RELATED"/>
    <property type="match status" value="1"/>
</dbReference>
<feature type="transmembrane region" description="Helical" evidence="7">
    <location>
        <begin position="251"/>
        <end position="275"/>
    </location>
</feature>
<dbReference type="PANTHER" id="PTHR30572:SF4">
    <property type="entry name" value="ABC TRANSPORTER PERMEASE YTRF"/>
    <property type="match status" value="1"/>
</dbReference>
<feature type="domain" description="ABC3 transporter permease C-terminal" evidence="8">
    <location>
        <begin position="254"/>
        <end position="368"/>
    </location>
</feature>
<dbReference type="EMBL" id="JAAUVV010000009">
    <property type="protein sequence ID" value="NJJ03937.1"/>
    <property type="molecule type" value="Genomic_DNA"/>
</dbReference>